<dbReference type="InterPro" id="IPR050157">
    <property type="entry name" value="PSI_iron-sulfur_center"/>
</dbReference>
<evidence type="ECO:0000313" key="8">
    <source>
        <dbReference type="Proteomes" id="UP000280417"/>
    </source>
</evidence>
<organism evidence="7 8">
    <name type="scientific">Aerophobetes bacterium</name>
    <dbReference type="NCBI Taxonomy" id="2030807"/>
    <lineage>
        <taxon>Bacteria</taxon>
        <taxon>Candidatus Aerophobota</taxon>
    </lineage>
</organism>
<keyword evidence="5" id="KW-0175">Coiled coil</keyword>
<evidence type="ECO:0000256" key="5">
    <source>
        <dbReference type="SAM" id="Coils"/>
    </source>
</evidence>
<dbReference type="PRINTS" id="PR01868">
    <property type="entry name" value="ABCEFAMILY"/>
</dbReference>
<evidence type="ECO:0000313" key="7">
    <source>
        <dbReference type="EMBL" id="RLE13207.1"/>
    </source>
</evidence>
<feature type="domain" description="4Fe-4S ferredoxin-type" evidence="6">
    <location>
        <begin position="30"/>
        <end position="58"/>
    </location>
</feature>
<dbReference type="EMBL" id="QMQA01000110">
    <property type="protein sequence ID" value="RLE13207.1"/>
    <property type="molecule type" value="Genomic_DNA"/>
</dbReference>
<feature type="domain" description="4Fe-4S ferredoxin-type" evidence="6">
    <location>
        <begin position="1"/>
        <end position="29"/>
    </location>
</feature>
<evidence type="ECO:0000256" key="2">
    <source>
        <dbReference type="ARBA" id="ARBA00022723"/>
    </source>
</evidence>
<feature type="coiled-coil region" evidence="5">
    <location>
        <begin position="63"/>
        <end position="90"/>
    </location>
</feature>
<keyword evidence="3" id="KW-0408">Iron</keyword>
<dbReference type="InterPro" id="IPR017896">
    <property type="entry name" value="4Fe4S_Fe-S-bd"/>
</dbReference>
<gene>
    <name evidence="7" type="ORF">DRJ04_04765</name>
</gene>
<dbReference type="InterPro" id="IPR017900">
    <property type="entry name" value="4Fe4S_Fe_S_CS"/>
</dbReference>
<dbReference type="AlphaFoldDB" id="A0A662DFC0"/>
<keyword evidence="1" id="KW-0004">4Fe-4S</keyword>
<dbReference type="PANTHER" id="PTHR24960">
    <property type="entry name" value="PHOTOSYSTEM I IRON-SULFUR CENTER-RELATED"/>
    <property type="match status" value="1"/>
</dbReference>
<keyword evidence="4" id="KW-0411">Iron-sulfur</keyword>
<protein>
    <recommendedName>
        <fullName evidence="6">4Fe-4S ferredoxin-type domain-containing protein</fullName>
    </recommendedName>
</protein>
<evidence type="ECO:0000256" key="4">
    <source>
        <dbReference type="ARBA" id="ARBA00023014"/>
    </source>
</evidence>
<evidence type="ECO:0000256" key="1">
    <source>
        <dbReference type="ARBA" id="ARBA00022485"/>
    </source>
</evidence>
<name>A0A662DFC0_UNCAE</name>
<dbReference type="Proteomes" id="UP000280417">
    <property type="component" value="Unassembled WGS sequence"/>
</dbReference>
<dbReference type="GO" id="GO:0046872">
    <property type="term" value="F:metal ion binding"/>
    <property type="evidence" value="ECO:0007669"/>
    <property type="project" value="UniProtKB-KW"/>
</dbReference>
<evidence type="ECO:0000256" key="3">
    <source>
        <dbReference type="ARBA" id="ARBA00023004"/>
    </source>
</evidence>
<accession>A0A662DFC0</accession>
<dbReference type="Pfam" id="PF12838">
    <property type="entry name" value="Fer4_7"/>
    <property type="match status" value="1"/>
</dbReference>
<proteinExistence type="predicted"/>
<reference evidence="7 8" key="1">
    <citation type="submission" date="2018-06" db="EMBL/GenBank/DDBJ databases">
        <title>Extensive metabolic versatility and redundancy in microbially diverse, dynamic hydrothermal sediments.</title>
        <authorList>
            <person name="Dombrowski N."/>
            <person name="Teske A."/>
            <person name="Baker B.J."/>
        </authorList>
    </citation>
    <scope>NUCLEOTIDE SEQUENCE [LARGE SCALE GENOMIC DNA]</scope>
    <source>
        <strain evidence="7">B3_G15</strain>
    </source>
</reference>
<dbReference type="SUPFAM" id="SSF54862">
    <property type="entry name" value="4Fe-4S ferredoxins"/>
    <property type="match status" value="1"/>
</dbReference>
<evidence type="ECO:0000259" key="6">
    <source>
        <dbReference type="PROSITE" id="PS51379"/>
    </source>
</evidence>
<dbReference type="GO" id="GO:0051539">
    <property type="term" value="F:4 iron, 4 sulfur cluster binding"/>
    <property type="evidence" value="ECO:0007669"/>
    <property type="project" value="UniProtKB-KW"/>
</dbReference>
<dbReference type="PANTHER" id="PTHR24960:SF79">
    <property type="entry name" value="PHOTOSYSTEM I IRON-SULFUR CENTER"/>
    <property type="match status" value="1"/>
</dbReference>
<comment type="caution">
    <text evidence="7">The sequence shown here is derived from an EMBL/GenBank/DDBJ whole genome shotgun (WGS) entry which is preliminary data.</text>
</comment>
<keyword evidence="2" id="KW-0479">Metal-binding</keyword>
<sequence>MLRVDWDLCVGCGFCARVCPQGAISIIGGKAYIDQNKCIECFNCEKACPRGAIRKKIERVVSLKEIKDTCQKLDEEFEKIFEKLDKLEIKQKDNDRL</sequence>
<dbReference type="PROSITE" id="PS51379">
    <property type="entry name" value="4FE4S_FER_2"/>
    <property type="match status" value="2"/>
</dbReference>
<dbReference type="InterPro" id="IPR013283">
    <property type="entry name" value="RLI1"/>
</dbReference>
<dbReference type="Gene3D" id="3.30.70.20">
    <property type="match status" value="1"/>
</dbReference>
<dbReference type="PROSITE" id="PS00198">
    <property type="entry name" value="4FE4S_FER_1"/>
    <property type="match status" value="2"/>
</dbReference>